<name>A0A9Q1EAZ0_SYNKA</name>
<proteinExistence type="predicted"/>
<evidence type="ECO:0000313" key="2">
    <source>
        <dbReference type="EMBL" id="KAJ8335421.1"/>
    </source>
</evidence>
<evidence type="ECO:0000313" key="3">
    <source>
        <dbReference type="Proteomes" id="UP001152622"/>
    </source>
</evidence>
<feature type="compositionally biased region" description="Basic and acidic residues" evidence="1">
    <location>
        <begin position="29"/>
        <end position="43"/>
    </location>
</feature>
<accession>A0A9Q1EAZ0</accession>
<protein>
    <submittedName>
        <fullName evidence="2">Uncharacterized protein</fullName>
    </submittedName>
</protein>
<feature type="region of interest" description="Disordered" evidence="1">
    <location>
        <begin position="78"/>
        <end position="104"/>
    </location>
</feature>
<dbReference type="OrthoDB" id="6077919at2759"/>
<dbReference type="EMBL" id="JAINUF010000020">
    <property type="protein sequence ID" value="KAJ8335421.1"/>
    <property type="molecule type" value="Genomic_DNA"/>
</dbReference>
<dbReference type="AlphaFoldDB" id="A0A9Q1EAZ0"/>
<keyword evidence="3" id="KW-1185">Reference proteome</keyword>
<organism evidence="2 3">
    <name type="scientific">Synaphobranchus kaupii</name>
    <name type="common">Kaup's arrowtooth eel</name>
    <dbReference type="NCBI Taxonomy" id="118154"/>
    <lineage>
        <taxon>Eukaryota</taxon>
        <taxon>Metazoa</taxon>
        <taxon>Chordata</taxon>
        <taxon>Craniata</taxon>
        <taxon>Vertebrata</taxon>
        <taxon>Euteleostomi</taxon>
        <taxon>Actinopterygii</taxon>
        <taxon>Neopterygii</taxon>
        <taxon>Teleostei</taxon>
        <taxon>Anguilliformes</taxon>
        <taxon>Synaphobranchidae</taxon>
        <taxon>Synaphobranchus</taxon>
    </lineage>
</organism>
<dbReference type="Proteomes" id="UP001152622">
    <property type="component" value="Chromosome 20"/>
</dbReference>
<reference evidence="2" key="1">
    <citation type="journal article" date="2023" name="Science">
        <title>Genome structures resolve the early diversification of teleost fishes.</title>
        <authorList>
            <person name="Parey E."/>
            <person name="Louis A."/>
            <person name="Montfort J."/>
            <person name="Bouchez O."/>
            <person name="Roques C."/>
            <person name="Iampietro C."/>
            <person name="Lluch J."/>
            <person name="Castinel A."/>
            <person name="Donnadieu C."/>
            <person name="Desvignes T."/>
            <person name="Floi Bucao C."/>
            <person name="Jouanno E."/>
            <person name="Wen M."/>
            <person name="Mejri S."/>
            <person name="Dirks R."/>
            <person name="Jansen H."/>
            <person name="Henkel C."/>
            <person name="Chen W.J."/>
            <person name="Zahm M."/>
            <person name="Cabau C."/>
            <person name="Klopp C."/>
            <person name="Thompson A.W."/>
            <person name="Robinson-Rechavi M."/>
            <person name="Braasch I."/>
            <person name="Lecointre G."/>
            <person name="Bobe J."/>
            <person name="Postlethwait J.H."/>
            <person name="Berthelot C."/>
            <person name="Roest Crollius H."/>
            <person name="Guiguen Y."/>
        </authorList>
    </citation>
    <scope>NUCLEOTIDE SEQUENCE</scope>
    <source>
        <strain evidence="2">WJC10195</strain>
    </source>
</reference>
<dbReference type="PANTHER" id="PTHR46888:SF1">
    <property type="entry name" value="RIBONUCLEASE H"/>
    <property type="match status" value="1"/>
</dbReference>
<feature type="region of interest" description="Disordered" evidence="1">
    <location>
        <begin position="1"/>
        <end position="64"/>
    </location>
</feature>
<sequence>METPSRLPDSAEGWPAAGEYFLSEGELDFGPKPEGPSKPKKENDDWETGGVSLPGGFSSPLAGDSLRMDLPTLGLLKSTWPSDSSKHKSQPQAPVRQSGASSTGQTSVNLAAYLRKEPKIPMYQQGEDIENYLLRFERRARTWQWPGEDWACRLVPLLTGKALEAYTVMDEESSSEYQDLRMALLLKFNISPEIGQE</sequence>
<gene>
    <name evidence="2" type="ORF">SKAU_G00387630</name>
</gene>
<dbReference type="PANTHER" id="PTHR46888">
    <property type="entry name" value="ZINC KNUCKLE DOMAINCONTAINING PROTEIN-RELATED"/>
    <property type="match status" value="1"/>
</dbReference>
<comment type="caution">
    <text evidence="2">The sequence shown here is derived from an EMBL/GenBank/DDBJ whole genome shotgun (WGS) entry which is preliminary data.</text>
</comment>
<evidence type="ECO:0000256" key="1">
    <source>
        <dbReference type="SAM" id="MobiDB-lite"/>
    </source>
</evidence>